<keyword evidence="5" id="KW-0378">Hydrolase</keyword>
<comment type="cofactor">
    <cofactor evidence="1">
        <name>Co(2+)</name>
        <dbReference type="ChEBI" id="CHEBI:48828"/>
    </cofactor>
</comment>
<keyword evidence="7" id="KW-0482">Metalloprotease</keyword>
<dbReference type="GO" id="GO:0005829">
    <property type="term" value="C:cytosol"/>
    <property type="evidence" value="ECO:0007669"/>
    <property type="project" value="TreeGrafter"/>
</dbReference>
<keyword evidence="4" id="KW-0479">Metal-binding</keyword>
<dbReference type="PANTHER" id="PTHR43501:SF1">
    <property type="entry name" value="CYTOSOL NON-SPECIFIC DIPEPTIDASE"/>
    <property type="match status" value="1"/>
</dbReference>
<comment type="catalytic activity">
    <reaction evidence="9">
        <text>Hydrolysis of dipeptides, preferentially hydrophobic dipeptides including prolyl amino acids.</text>
        <dbReference type="EC" id="3.4.13.18"/>
    </reaction>
</comment>
<dbReference type="PANTHER" id="PTHR43501">
    <property type="entry name" value="CYTOSOL NON-SPECIFIC DIPEPTIDASE"/>
    <property type="match status" value="1"/>
</dbReference>
<keyword evidence="6" id="KW-0862">Zinc</keyword>
<sequence>MGSVLAGRQPEKMLYYFEEISAIPRSSGKEKQICEYLAAFAKKRGLVYRTDSAYNTVIKKAASPGYENHPPVMLQGHVDMVCEKNADTIHDFDTQGIVLCLKGEQLHAKGTTLGADNGAAVAMMLAVLDDNNLAHPPLECVFTTGEEIGLLGAAAMDTSDLKAKTMINLDSEDEGIATVSCAGGMRLGMEKLFSREEKQVYALALRVRGLQGGHSGMAIGDERVNALKAMGRLVREGMNTQGFHLIHISGGNKDNAIPRECDALLGYETDTQREMAGKAIRAIAQEIKKECKISEPEFYVEIEEIDYADYQPLEAGAAKEIVALLCLAPHGVLCRDMQAGGFVVASVNLAAIQIQENRTAVVFSPRSSVDSLQNNTRRNLEMLAQRLGFTCQCDSEYPGWSYNPYSPVREIFCESYRELFGEALKIEHIHAGLECGLFVDKMPGLDAIAVGPTVRDCHTPQESMDLPSCEKMWKLLCEVLKRL</sequence>
<evidence type="ECO:0000256" key="5">
    <source>
        <dbReference type="ARBA" id="ARBA00022801"/>
    </source>
</evidence>
<evidence type="ECO:0000256" key="11">
    <source>
        <dbReference type="ARBA" id="ARBA00044252"/>
    </source>
</evidence>
<accession>A0A926ERW7</accession>
<evidence type="ECO:0000256" key="16">
    <source>
        <dbReference type="ARBA" id="ARBA00077688"/>
    </source>
</evidence>
<evidence type="ECO:0000256" key="8">
    <source>
        <dbReference type="ARBA" id="ARBA00023285"/>
    </source>
</evidence>
<dbReference type="SUPFAM" id="SSF55031">
    <property type="entry name" value="Bacterial exopeptidase dimerisation domain"/>
    <property type="match status" value="1"/>
</dbReference>
<dbReference type="EC" id="3.4.13.18" evidence="10"/>
<comment type="caution">
    <text evidence="19">The sequence shown here is derived from an EMBL/GenBank/DDBJ whole genome shotgun (WGS) entry which is preliminary data.</text>
</comment>
<dbReference type="PRINTS" id="PR00934">
    <property type="entry name" value="XHISDIPTASE"/>
</dbReference>
<dbReference type="GO" id="GO:0006508">
    <property type="term" value="P:proteolysis"/>
    <property type="evidence" value="ECO:0007669"/>
    <property type="project" value="UniProtKB-KW"/>
</dbReference>
<dbReference type="NCBIfam" id="TIGR01893">
    <property type="entry name" value="aa-his-dipept"/>
    <property type="match status" value="1"/>
</dbReference>
<evidence type="ECO:0000256" key="9">
    <source>
        <dbReference type="ARBA" id="ARBA00036421"/>
    </source>
</evidence>
<evidence type="ECO:0000256" key="7">
    <source>
        <dbReference type="ARBA" id="ARBA00023049"/>
    </source>
</evidence>
<evidence type="ECO:0000256" key="12">
    <source>
        <dbReference type="ARBA" id="ARBA00061423"/>
    </source>
</evidence>
<comment type="cofactor">
    <cofactor evidence="2">
        <name>Zn(2+)</name>
        <dbReference type="ChEBI" id="CHEBI:29105"/>
    </cofactor>
</comment>
<keyword evidence="3" id="KW-0645">Protease</keyword>
<evidence type="ECO:0000256" key="2">
    <source>
        <dbReference type="ARBA" id="ARBA00001947"/>
    </source>
</evidence>
<dbReference type="Proteomes" id="UP000623678">
    <property type="component" value="Unassembled WGS sequence"/>
</dbReference>
<name>A0A926ERW7_9FIRM</name>
<evidence type="ECO:0000256" key="6">
    <source>
        <dbReference type="ARBA" id="ARBA00022833"/>
    </source>
</evidence>
<evidence type="ECO:0000256" key="14">
    <source>
        <dbReference type="ARBA" id="ARBA00075285"/>
    </source>
</evidence>
<dbReference type="EMBL" id="JACRTD010000004">
    <property type="protein sequence ID" value="MBC8585160.1"/>
    <property type="molecule type" value="Genomic_DNA"/>
</dbReference>
<dbReference type="Pfam" id="PF01546">
    <property type="entry name" value="Peptidase_M20"/>
    <property type="match status" value="1"/>
</dbReference>
<evidence type="ECO:0000256" key="13">
    <source>
        <dbReference type="ARBA" id="ARBA00071271"/>
    </source>
</evidence>
<evidence type="ECO:0000256" key="17">
    <source>
        <dbReference type="ARBA" id="ARBA00078074"/>
    </source>
</evidence>
<dbReference type="InterPro" id="IPR036264">
    <property type="entry name" value="Bact_exopeptidase_dim_dom"/>
</dbReference>
<protein>
    <recommendedName>
        <fullName evidence="13">Cytosol non-specific dipeptidase</fullName>
        <ecNumber evidence="10">3.4.13.18</ecNumber>
    </recommendedName>
    <alternativeName>
        <fullName evidence="16">Aminoacyl-histidine dipeptidase</fullName>
    </alternativeName>
    <alternativeName>
        <fullName evidence="15">Beta-alanyl-histidine dipeptidase</fullName>
    </alternativeName>
    <alternativeName>
        <fullName evidence="14">Carnosinase</fullName>
    </alternativeName>
    <alternativeName>
        <fullName evidence="11">Peptidase D</fullName>
    </alternativeName>
    <alternativeName>
        <fullName evidence="17">Xaa-His dipeptidase</fullName>
    </alternativeName>
</protein>
<dbReference type="GO" id="GO:0070573">
    <property type="term" value="F:metallodipeptidase activity"/>
    <property type="evidence" value="ECO:0007669"/>
    <property type="project" value="TreeGrafter"/>
</dbReference>
<evidence type="ECO:0000256" key="15">
    <source>
        <dbReference type="ARBA" id="ARBA00076004"/>
    </source>
</evidence>
<keyword evidence="8" id="KW-0170">Cobalt</keyword>
<proteinExistence type="inferred from homology"/>
<feature type="domain" description="Peptidase M20 dimerisation" evidence="18">
    <location>
        <begin position="211"/>
        <end position="287"/>
    </location>
</feature>
<evidence type="ECO:0000313" key="19">
    <source>
        <dbReference type="EMBL" id="MBC8585160.1"/>
    </source>
</evidence>
<dbReference type="CDD" id="cd03890">
    <property type="entry name" value="M20_pepD"/>
    <property type="match status" value="1"/>
</dbReference>
<reference evidence="19" key="1">
    <citation type="submission" date="2020-08" db="EMBL/GenBank/DDBJ databases">
        <title>Genome public.</title>
        <authorList>
            <person name="Liu C."/>
            <person name="Sun Q."/>
        </authorList>
    </citation>
    <scope>NUCLEOTIDE SEQUENCE</scope>
    <source>
        <strain evidence="19">NSJ-64</strain>
    </source>
</reference>
<dbReference type="AlphaFoldDB" id="A0A926ERW7"/>
<organism evidence="19 20">
    <name type="scientific">Youxingia wuxianensis</name>
    <dbReference type="NCBI Taxonomy" id="2763678"/>
    <lineage>
        <taxon>Bacteria</taxon>
        <taxon>Bacillati</taxon>
        <taxon>Bacillota</taxon>
        <taxon>Clostridia</taxon>
        <taxon>Eubacteriales</taxon>
        <taxon>Oscillospiraceae</taxon>
        <taxon>Youxingia</taxon>
    </lineage>
</organism>
<dbReference type="RefSeq" id="WP_262394950.1">
    <property type="nucleotide sequence ID" value="NZ_JACRTD010000004.1"/>
</dbReference>
<comment type="similarity">
    <text evidence="12">Belongs to the peptidase M20C family.</text>
</comment>
<evidence type="ECO:0000256" key="3">
    <source>
        <dbReference type="ARBA" id="ARBA00022670"/>
    </source>
</evidence>
<evidence type="ECO:0000256" key="4">
    <source>
        <dbReference type="ARBA" id="ARBA00022723"/>
    </source>
</evidence>
<evidence type="ECO:0000313" key="20">
    <source>
        <dbReference type="Proteomes" id="UP000623678"/>
    </source>
</evidence>
<evidence type="ECO:0000259" key="18">
    <source>
        <dbReference type="Pfam" id="PF07687"/>
    </source>
</evidence>
<dbReference type="InterPro" id="IPR002933">
    <property type="entry name" value="Peptidase_M20"/>
</dbReference>
<dbReference type="InterPro" id="IPR001160">
    <property type="entry name" value="Peptidase_M20C"/>
</dbReference>
<keyword evidence="20" id="KW-1185">Reference proteome</keyword>
<dbReference type="Pfam" id="PF07687">
    <property type="entry name" value="M20_dimer"/>
    <property type="match status" value="1"/>
</dbReference>
<dbReference type="PIRSF" id="PIRSF016599">
    <property type="entry name" value="Xaa-His_dipept"/>
    <property type="match status" value="1"/>
</dbReference>
<evidence type="ECO:0000256" key="10">
    <source>
        <dbReference type="ARBA" id="ARBA00038976"/>
    </source>
</evidence>
<dbReference type="FunFam" id="3.40.630.10:FF:000015">
    <property type="entry name" value="Aminoacyl-histidine dipeptidase PepD"/>
    <property type="match status" value="1"/>
</dbReference>
<dbReference type="GO" id="GO:0046872">
    <property type="term" value="F:metal ion binding"/>
    <property type="evidence" value="ECO:0007669"/>
    <property type="project" value="UniProtKB-KW"/>
</dbReference>
<dbReference type="FunFam" id="3.40.630.10:FF:000018">
    <property type="entry name" value="Aminoacyl-histidine dipeptidase PepD"/>
    <property type="match status" value="1"/>
</dbReference>
<evidence type="ECO:0000256" key="1">
    <source>
        <dbReference type="ARBA" id="ARBA00001941"/>
    </source>
</evidence>
<dbReference type="SUPFAM" id="SSF53187">
    <property type="entry name" value="Zn-dependent exopeptidases"/>
    <property type="match status" value="1"/>
</dbReference>
<gene>
    <name evidence="19" type="ORF">H8705_06140</name>
</gene>
<dbReference type="InterPro" id="IPR011650">
    <property type="entry name" value="Peptidase_M20_dimer"/>
</dbReference>
<dbReference type="Gene3D" id="3.40.630.10">
    <property type="entry name" value="Zn peptidases"/>
    <property type="match status" value="2"/>
</dbReference>